<dbReference type="GO" id="GO:0046982">
    <property type="term" value="F:protein heterodimerization activity"/>
    <property type="evidence" value="ECO:0007669"/>
    <property type="project" value="InterPro"/>
</dbReference>
<dbReference type="InterPro" id="IPR009072">
    <property type="entry name" value="Histone-fold"/>
</dbReference>
<gene>
    <name evidence="1" type="ORF">DFH94DRAFT_706581</name>
</gene>
<sequence>MISVRKAMRRHVKHITRHLQLAIRGDEELDTRVRATITDGGVLTFMIYPSEPDGREGWCKYARGHGSMSTVSSFSVIVVV</sequence>
<dbReference type="Proteomes" id="UP000759537">
    <property type="component" value="Unassembled WGS sequence"/>
</dbReference>
<dbReference type="Gene3D" id="1.10.20.10">
    <property type="entry name" value="Histone, subunit A"/>
    <property type="match status" value="1"/>
</dbReference>
<dbReference type="AlphaFoldDB" id="A0A9P5N801"/>
<organism evidence="1 2">
    <name type="scientific">Russula ochroleuca</name>
    <dbReference type="NCBI Taxonomy" id="152965"/>
    <lineage>
        <taxon>Eukaryota</taxon>
        <taxon>Fungi</taxon>
        <taxon>Dikarya</taxon>
        <taxon>Basidiomycota</taxon>
        <taxon>Agaricomycotina</taxon>
        <taxon>Agaricomycetes</taxon>
        <taxon>Russulales</taxon>
        <taxon>Russulaceae</taxon>
        <taxon>Russula</taxon>
    </lineage>
</organism>
<dbReference type="EMBL" id="WHVB01000001">
    <property type="protein sequence ID" value="KAF8487471.1"/>
    <property type="molecule type" value="Genomic_DNA"/>
</dbReference>
<proteinExistence type="predicted"/>
<reference evidence="1" key="1">
    <citation type="submission" date="2019-10" db="EMBL/GenBank/DDBJ databases">
        <authorList>
            <consortium name="DOE Joint Genome Institute"/>
            <person name="Kuo A."/>
            <person name="Miyauchi S."/>
            <person name="Kiss E."/>
            <person name="Drula E."/>
            <person name="Kohler A."/>
            <person name="Sanchez-Garcia M."/>
            <person name="Andreopoulos B."/>
            <person name="Barry K.W."/>
            <person name="Bonito G."/>
            <person name="Buee M."/>
            <person name="Carver A."/>
            <person name="Chen C."/>
            <person name="Cichocki N."/>
            <person name="Clum A."/>
            <person name="Culley D."/>
            <person name="Crous P.W."/>
            <person name="Fauchery L."/>
            <person name="Girlanda M."/>
            <person name="Hayes R."/>
            <person name="Keri Z."/>
            <person name="LaButti K."/>
            <person name="Lipzen A."/>
            <person name="Lombard V."/>
            <person name="Magnuson J."/>
            <person name="Maillard F."/>
            <person name="Morin E."/>
            <person name="Murat C."/>
            <person name="Nolan M."/>
            <person name="Ohm R."/>
            <person name="Pangilinan J."/>
            <person name="Pereira M."/>
            <person name="Perotto S."/>
            <person name="Peter M."/>
            <person name="Riley R."/>
            <person name="Sitrit Y."/>
            <person name="Stielow B."/>
            <person name="Szollosi G."/>
            <person name="Zifcakova L."/>
            <person name="Stursova M."/>
            <person name="Spatafora J.W."/>
            <person name="Tedersoo L."/>
            <person name="Vaario L.-M."/>
            <person name="Yamada A."/>
            <person name="Yan M."/>
            <person name="Wang P."/>
            <person name="Xu J."/>
            <person name="Bruns T."/>
            <person name="Baldrian P."/>
            <person name="Vilgalys R."/>
            <person name="Henrissat B."/>
            <person name="Grigoriev I.V."/>
            <person name="Hibbett D."/>
            <person name="Nagy L.G."/>
            <person name="Martin F.M."/>
        </authorList>
    </citation>
    <scope>NUCLEOTIDE SEQUENCE</scope>
    <source>
        <strain evidence="1">Prilba</strain>
    </source>
</reference>
<accession>A0A9P5N801</accession>
<comment type="caution">
    <text evidence="1">The sequence shown here is derived from an EMBL/GenBank/DDBJ whole genome shotgun (WGS) entry which is preliminary data.</text>
</comment>
<name>A0A9P5N801_9AGAM</name>
<dbReference type="OrthoDB" id="9421954at2759"/>
<evidence type="ECO:0000313" key="1">
    <source>
        <dbReference type="EMBL" id="KAF8487471.1"/>
    </source>
</evidence>
<reference evidence="1" key="2">
    <citation type="journal article" date="2020" name="Nat. Commun.">
        <title>Large-scale genome sequencing of mycorrhizal fungi provides insights into the early evolution of symbiotic traits.</title>
        <authorList>
            <person name="Miyauchi S."/>
            <person name="Kiss E."/>
            <person name="Kuo A."/>
            <person name="Drula E."/>
            <person name="Kohler A."/>
            <person name="Sanchez-Garcia M."/>
            <person name="Morin E."/>
            <person name="Andreopoulos B."/>
            <person name="Barry K.W."/>
            <person name="Bonito G."/>
            <person name="Buee M."/>
            <person name="Carver A."/>
            <person name="Chen C."/>
            <person name="Cichocki N."/>
            <person name="Clum A."/>
            <person name="Culley D."/>
            <person name="Crous P.W."/>
            <person name="Fauchery L."/>
            <person name="Girlanda M."/>
            <person name="Hayes R.D."/>
            <person name="Keri Z."/>
            <person name="LaButti K."/>
            <person name="Lipzen A."/>
            <person name="Lombard V."/>
            <person name="Magnuson J."/>
            <person name="Maillard F."/>
            <person name="Murat C."/>
            <person name="Nolan M."/>
            <person name="Ohm R.A."/>
            <person name="Pangilinan J."/>
            <person name="Pereira M.F."/>
            <person name="Perotto S."/>
            <person name="Peter M."/>
            <person name="Pfister S."/>
            <person name="Riley R."/>
            <person name="Sitrit Y."/>
            <person name="Stielow J.B."/>
            <person name="Szollosi G."/>
            <person name="Zifcakova L."/>
            <person name="Stursova M."/>
            <person name="Spatafora J.W."/>
            <person name="Tedersoo L."/>
            <person name="Vaario L.M."/>
            <person name="Yamada A."/>
            <person name="Yan M."/>
            <person name="Wang P."/>
            <person name="Xu J."/>
            <person name="Bruns T."/>
            <person name="Baldrian P."/>
            <person name="Vilgalys R."/>
            <person name="Dunand C."/>
            <person name="Henrissat B."/>
            <person name="Grigoriev I.V."/>
            <person name="Hibbett D."/>
            <person name="Nagy L.G."/>
            <person name="Martin F.M."/>
        </authorList>
    </citation>
    <scope>NUCLEOTIDE SEQUENCE</scope>
    <source>
        <strain evidence="1">Prilba</strain>
    </source>
</reference>
<keyword evidence="2" id="KW-1185">Reference proteome</keyword>
<protein>
    <submittedName>
        <fullName evidence="1">Uncharacterized protein</fullName>
    </submittedName>
</protein>
<evidence type="ECO:0000313" key="2">
    <source>
        <dbReference type="Proteomes" id="UP000759537"/>
    </source>
</evidence>